<name>A0A7J6H1T5_CANSA</name>
<dbReference type="Proteomes" id="UP000525078">
    <property type="component" value="Unassembled WGS sequence"/>
</dbReference>
<dbReference type="PANTHER" id="PTHR31973:SF113">
    <property type="entry name" value="PROTEIN FAR1-RELATED SEQUENCE 5-LIKE"/>
    <property type="match status" value="1"/>
</dbReference>
<feature type="domain" description="MULE transposase" evidence="2">
    <location>
        <begin position="428"/>
        <end position="503"/>
    </location>
</feature>
<sequence>MRSSTITVNINFDLSPPDSLCFLSGHVSPAFSWGRCGHGWRGLSLISLDLDRQRSINLWSQIESRMLYIVFNGRWNAHNKYVDHEIKLLMVHKDIKFLDLVDKIHNLLNLNRNLVSINILFDVNMGTSKGMKIESDMDLEAYLIENNTKEDLRNCPLIVEVIEKSQTMALSRTTSIAATTSASNATSRKKTAASSSAYSGTNSTSSRASCMATEGGQEVQLPLTILPSMGIEDLRVNHMFKNKEELKSALSRIAIKKHFQYKVKRSCSLTFWAKCIDENCEWYLRARSSKTSSYFRVIKYKNFHSCSLNHKSTDNRQASAKVISDCIKEKIRDPKTNNKTRQIINDMRDEYGVQVKYNKAWRAKELAKNNVRGSYEESYAELPAYLHMLKLSNPGTITRIEKDDDNRFKYMFLAFGCSLDGWKHCRPIVVVDGTFLKTKCGGTLYAACAKDGNNQIFPLAFGIGDSENDKAWKWFFKRLKEAIGEREEMCIISDRHISIKNAIA</sequence>
<evidence type="ECO:0000259" key="1">
    <source>
        <dbReference type="Pfam" id="PF03108"/>
    </source>
</evidence>
<dbReference type="Pfam" id="PF10551">
    <property type="entry name" value="MULE"/>
    <property type="match status" value="1"/>
</dbReference>
<evidence type="ECO:0000259" key="2">
    <source>
        <dbReference type="Pfam" id="PF10551"/>
    </source>
</evidence>
<gene>
    <name evidence="3" type="ORF">F8388_026903</name>
</gene>
<dbReference type="AlphaFoldDB" id="A0A7J6H1T5"/>
<evidence type="ECO:0008006" key="5">
    <source>
        <dbReference type="Google" id="ProtNLM"/>
    </source>
</evidence>
<evidence type="ECO:0000313" key="4">
    <source>
        <dbReference type="Proteomes" id="UP000525078"/>
    </source>
</evidence>
<protein>
    <recommendedName>
        <fullName evidence="5">Transposase MuDR plant domain-containing protein</fullName>
    </recommendedName>
</protein>
<proteinExistence type="predicted"/>
<evidence type="ECO:0000313" key="3">
    <source>
        <dbReference type="EMBL" id="KAF4389174.1"/>
    </source>
</evidence>
<dbReference type="InterPro" id="IPR004332">
    <property type="entry name" value="Transposase_MuDR"/>
</dbReference>
<dbReference type="EMBL" id="JAATIP010000032">
    <property type="protein sequence ID" value="KAF4389174.1"/>
    <property type="molecule type" value="Genomic_DNA"/>
</dbReference>
<organism evidence="3 4">
    <name type="scientific">Cannabis sativa</name>
    <name type="common">Hemp</name>
    <name type="synonym">Marijuana</name>
    <dbReference type="NCBI Taxonomy" id="3483"/>
    <lineage>
        <taxon>Eukaryota</taxon>
        <taxon>Viridiplantae</taxon>
        <taxon>Streptophyta</taxon>
        <taxon>Embryophyta</taxon>
        <taxon>Tracheophyta</taxon>
        <taxon>Spermatophyta</taxon>
        <taxon>Magnoliopsida</taxon>
        <taxon>eudicotyledons</taxon>
        <taxon>Gunneridae</taxon>
        <taxon>Pentapetalae</taxon>
        <taxon>rosids</taxon>
        <taxon>fabids</taxon>
        <taxon>Rosales</taxon>
        <taxon>Cannabaceae</taxon>
        <taxon>Cannabis</taxon>
    </lineage>
</organism>
<accession>A0A7J6H1T5</accession>
<reference evidence="3 4" key="1">
    <citation type="journal article" date="2020" name="bioRxiv">
        <title>Sequence and annotation of 42 cannabis genomes reveals extensive copy number variation in cannabinoid synthesis and pathogen resistance genes.</title>
        <authorList>
            <person name="Mckernan K.J."/>
            <person name="Helbert Y."/>
            <person name="Kane L.T."/>
            <person name="Ebling H."/>
            <person name="Zhang L."/>
            <person name="Liu B."/>
            <person name="Eaton Z."/>
            <person name="Mclaughlin S."/>
            <person name="Kingan S."/>
            <person name="Baybayan P."/>
            <person name="Concepcion G."/>
            <person name="Jordan M."/>
            <person name="Riva A."/>
            <person name="Barbazuk W."/>
            <person name="Harkins T."/>
        </authorList>
    </citation>
    <scope>NUCLEOTIDE SEQUENCE [LARGE SCALE GENOMIC DNA]</scope>
    <source>
        <strain evidence="4">cv. Jamaican Lion 4</strain>
        <tissue evidence="3">Leaf</tissue>
    </source>
</reference>
<dbReference type="Pfam" id="PF03108">
    <property type="entry name" value="DBD_Tnp_Mut"/>
    <property type="match status" value="1"/>
</dbReference>
<dbReference type="InterPro" id="IPR018289">
    <property type="entry name" value="MULE_transposase_dom"/>
</dbReference>
<feature type="domain" description="Transposase MuDR plant" evidence="1">
    <location>
        <begin position="234"/>
        <end position="296"/>
    </location>
</feature>
<comment type="caution">
    <text evidence="3">The sequence shown here is derived from an EMBL/GenBank/DDBJ whole genome shotgun (WGS) entry which is preliminary data.</text>
</comment>
<dbReference type="PANTHER" id="PTHR31973">
    <property type="entry name" value="POLYPROTEIN, PUTATIVE-RELATED"/>
    <property type="match status" value="1"/>
</dbReference>